<dbReference type="CDD" id="cd00038">
    <property type="entry name" value="CAP_ED"/>
    <property type="match status" value="1"/>
</dbReference>
<dbReference type="STRING" id="141349.BN1232_02786"/>
<feature type="short sequence motif" description="GXGXXG" evidence="5">
    <location>
        <begin position="309"/>
        <end position="314"/>
    </location>
</feature>
<dbReference type="Pfam" id="PF00027">
    <property type="entry name" value="cNMP_binding"/>
    <property type="match status" value="1"/>
</dbReference>
<dbReference type="Proteomes" id="UP001055171">
    <property type="component" value="Chromosome"/>
</dbReference>
<organism evidence="8 10">
    <name type="scientific">Mycobacterium lentiflavum</name>
    <dbReference type="NCBI Taxonomy" id="141349"/>
    <lineage>
        <taxon>Bacteria</taxon>
        <taxon>Bacillati</taxon>
        <taxon>Actinomycetota</taxon>
        <taxon>Actinomycetes</taxon>
        <taxon>Mycobacteriales</taxon>
        <taxon>Mycobacteriaceae</taxon>
        <taxon>Mycobacterium</taxon>
        <taxon>Mycobacterium simiae complex</taxon>
    </lineage>
</organism>
<dbReference type="SUPFAM" id="SSF52151">
    <property type="entry name" value="FabD/lysophospholipase-like"/>
    <property type="match status" value="1"/>
</dbReference>
<accession>A0A0E4CNB2</accession>
<dbReference type="RefSeq" id="WP_090601865.1">
    <property type="nucleotide sequence ID" value="NZ_CP092423.2"/>
</dbReference>
<proteinExistence type="inferred from homology"/>
<feature type="short sequence motif" description="DGA/G" evidence="5">
    <location>
        <begin position="452"/>
        <end position="454"/>
    </location>
</feature>
<dbReference type="EMBL" id="CP092423">
    <property type="protein sequence ID" value="ULP44714.1"/>
    <property type="molecule type" value="Genomic_DNA"/>
</dbReference>
<evidence type="ECO:0000313" key="10">
    <source>
        <dbReference type="Proteomes" id="UP000199251"/>
    </source>
</evidence>
<evidence type="ECO:0000259" key="6">
    <source>
        <dbReference type="PROSITE" id="PS50042"/>
    </source>
</evidence>
<dbReference type="InterPro" id="IPR001423">
    <property type="entry name" value="LysoPLipase_patatin_CS"/>
</dbReference>
<dbReference type="InterPro" id="IPR014710">
    <property type="entry name" value="RmlC-like_jellyroll"/>
</dbReference>
<name>A0A0E4CNB2_MYCLN</name>
<dbReference type="GO" id="GO:0004622">
    <property type="term" value="F:phosphatidylcholine lysophospholipase activity"/>
    <property type="evidence" value="ECO:0007669"/>
    <property type="project" value="InterPro"/>
</dbReference>
<protein>
    <submittedName>
        <fullName evidence="9">Patatin-like phospholipase domain-containing protein</fullName>
    </submittedName>
    <submittedName>
        <fullName evidence="8">Transmembrane transport protein</fullName>
    </submittedName>
</protein>
<dbReference type="PROSITE" id="PS01237">
    <property type="entry name" value="UPF0028"/>
    <property type="match status" value="1"/>
</dbReference>
<evidence type="ECO:0000313" key="9">
    <source>
        <dbReference type="EMBL" id="ULP44714.1"/>
    </source>
</evidence>
<keyword evidence="3 5" id="KW-0442">Lipid degradation</keyword>
<keyword evidence="8" id="KW-0812">Transmembrane</keyword>
<dbReference type="SMART" id="SM00100">
    <property type="entry name" value="cNMP"/>
    <property type="match status" value="1"/>
</dbReference>
<reference evidence="9" key="2">
    <citation type="submission" date="2022-08" db="EMBL/GenBank/DDBJ databases">
        <title>Complete genome sequence of 14 non-tuberculosis mycobacteria type-strains.</title>
        <authorList>
            <person name="Igarashi Y."/>
            <person name="Osugi A."/>
            <person name="Mitarai S."/>
        </authorList>
    </citation>
    <scope>NUCLEOTIDE SEQUENCE</scope>
    <source>
        <strain evidence="9">ATCC 51985</strain>
    </source>
</reference>
<reference evidence="8 10" key="1">
    <citation type="submission" date="2015-03" db="EMBL/GenBank/DDBJ databases">
        <authorList>
            <person name="Urmite Genomes"/>
        </authorList>
    </citation>
    <scope>NUCLEOTIDE SEQUENCE [LARGE SCALE GENOMIC DNA]</scope>
    <source>
        <strain evidence="8 10">CSUR P1491</strain>
    </source>
</reference>
<dbReference type="Gene3D" id="2.60.120.10">
    <property type="entry name" value="Jelly Rolls"/>
    <property type="match status" value="1"/>
</dbReference>
<dbReference type="InterPro" id="IPR002641">
    <property type="entry name" value="PNPLA_dom"/>
</dbReference>
<keyword evidence="8" id="KW-0472">Membrane</keyword>
<dbReference type="PANTHER" id="PTHR14226">
    <property type="entry name" value="NEUROPATHY TARGET ESTERASE/SWISS CHEESE D.MELANOGASTER"/>
    <property type="match status" value="1"/>
</dbReference>
<gene>
    <name evidence="8" type="ORF">BN1232_02786</name>
    <name evidence="9" type="ORF">MJO58_12840</name>
</gene>
<dbReference type="PROSITE" id="PS50042">
    <property type="entry name" value="CNMP_BINDING_3"/>
    <property type="match status" value="1"/>
</dbReference>
<dbReference type="InterPro" id="IPR000595">
    <property type="entry name" value="cNMP-bd_dom"/>
</dbReference>
<sequence>MSTKRQWRVADARKALWNVPILADIDAKQLNDLASAVDRLHIPAYEWLFRLGEPSDAIYVIDSGRFAAVGADGQVIREMAAGDSIGDLGVISGSVRSAGVQALRDGVVWRIAGETFSEVLANTPQLQLAMVKAMAGMLRDSRSANVSSAPRVIGIVSTGYAVAAPFVDAIATRLGEYGSIAVVAPPAEKTAEATAHAELVEAFSETLDRAERSHDWVLVVADGGSGELWQRYVVAQSDRLVVLADQAEPPDLLDQLNVQGPVHLIALTEPDTRWWDLLEPVSHHRGDDDGIAALARRIAGRSYGLVLAGGGARGLAHFGVYEELTRAGIVIDRFGGTSAGAIAAAAFAQGMTADEATDAAYRFVGKTSPLGDYTIPAIALTRGTRIERLLEEFFGGSVIEHLPKGFFSVSADMITGEQIIHRRGSLTLAVRASISIPGLIPPVQHGERLLIDGGLLNNLPADVMCADGDGEVICVDLRRKFLPSKGFGLLPAIVQPPGFVRRLLTGTDVALPPLQETLLRTVDLAASTGDLRALPRIAAIIEPDISTIGPLDFKKIDAAVEAGRVATRAVLEATPHLGGATAEAQVANMI</sequence>
<dbReference type="Pfam" id="PF01734">
    <property type="entry name" value="Patatin"/>
    <property type="match status" value="1"/>
</dbReference>
<dbReference type="AlphaFoldDB" id="A0A0E4CNB2"/>
<keyword evidence="11" id="KW-1185">Reference proteome</keyword>
<dbReference type="EMBL" id="CTEE01000001">
    <property type="protein sequence ID" value="CQD13764.1"/>
    <property type="molecule type" value="Genomic_DNA"/>
</dbReference>
<dbReference type="InterPro" id="IPR050301">
    <property type="entry name" value="NTE"/>
</dbReference>
<feature type="active site" description="Nucleophile" evidence="5">
    <location>
        <position position="338"/>
    </location>
</feature>
<comment type="similarity">
    <text evidence="1">Belongs to the NTE family.</text>
</comment>
<evidence type="ECO:0000256" key="4">
    <source>
        <dbReference type="ARBA" id="ARBA00023098"/>
    </source>
</evidence>
<evidence type="ECO:0000256" key="1">
    <source>
        <dbReference type="ARBA" id="ARBA00006636"/>
    </source>
</evidence>
<dbReference type="PANTHER" id="PTHR14226:SF29">
    <property type="entry name" value="NEUROPATHY TARGET ESTERASE SWS"/>
    <property type="match status" value="1"/>
</dbReference>
<evidence type="ECO:0000313" key="11">
    <source>
        <dbReference type="Proteomes" id="UP001055171"/>
    </source>
</evidence>
<dbReference type="GO" id="GO:0016042">
    <property type="term" value="P:lipid catabolic process"/>
    <property type="evidence" value="ECO:0007669"/>
    <property type="project" value="UniProtKB-UniRule"/>
</dbReference>
<feature type="short sequence motif" description="GXSXG" evidence="5">
    <location>
        <begin position="336"/>
        <end position="340"/>
    </location>
</feature>
<dbReference type="Gene3D" id="3.40.1090.10">
    <property type="entry name" value="Cytosolic phospholipase A2 catalytic domain"/>
    <property type="match status" value="2"/>
</dbReference>
<dbReference type="InterPro" id="IPR016035">
    <property type="entry name" value="Acyl_Trfase/lysoPLipase"/>
</dbReference>
<evidence type="ECO:0000313" key="8">
    <source>
        <dbReference type="EMBL" id="CQD13764.1"/>
    </source>
</evidence>
<keyword evidence="2 5" id="KW-0378">Hydrolase</keyword>
<feature type="domain" description="PNPLA" evidence="7">
    <location>
        <begin position="305"/>
        <end position="465"/>
    </location>
</feature>
<dbReference type="GO" id="GO:0046470">
    <property type="term" value="P:phosphatidylcholine metabolic process"/>
    <property type="evidence" value="ECO:0007669"/>
    <property type="project" value="InterPro"/>
</dbReference>
<dbReference type="SUPFAM" id="SSF51206">
    <property type="entry name" value="cAMP-binding domain-like"/>
    <property type="match status" value="1"/>
</dbReference>
<evidence type="ECO:0000256" key="2">
    <source>
        <dbReference type="ARBA" id="ARBA00022801"/>
    </source>
</evidence>
<dbReference type="PROSITE" id="PS51635">
    <property type="entry name" value="PNPLA"/>
    <property type="match status" value="1"/>
</dbReference>
<evidence type="ECO:0000256" key="5">
    <source>
        <dbReference type="PROSITE-ProRule" id="PRU01161"/>
    </source>
</evidence>
<evidence type="ECO:0000259" key="7">
    <source>
        <dbReference type="PROSITE" id="PS51635"/>
    </source>
</evidence>
<keyword evidence="4 5" id="KW-0443">Lipid metabolism</keyword>
<dbReference type="InterPro" id="IPR018490">
    <property type="entry name" value="cNMP-bd_dom_sf"/>
</dbReference>
<evidence type="ECO:0000256" key="3">
    <source>
        <dbReference type="ARBA" id="ARBA00022963"/>
    </source>
</evidence>
<feature type="domain" description="Cyclic nucleotide-binding" evidence="6">
    <location>
        <begin position="21"/>
        <end position="137"/>
    </location>
</feature>
<feature type="active site" description="Proton acceptor" evidence="5">
    <location>
        <position position="452"/>
    </location>
</feature>
<dbReference type="OrthoDB" id="7375466at2"/>
<dbReference type="Proteomes" id="UP000199251">
    <property type="component" value="Unassembled WGS sequence"/>
</dbReference>